<protein>
    <submittedName>
        <fullName evidence="2">Uncharacterized protein</fullName>
    </submittedName>
</protein>
<accession>A0ABS5FP49</accession>
<comment type="caution">
    <text evidence="2">The sequence shown here is derived from an EMBL/GenBank/DDBJ whole genome shotgun (WGS) entry which is preliminary data.</text>
</comment>
<evidence type="ECO:0000313" key="2">
    <source>
        <dbReference type="EMBL" id="MBR0798106.1"/>
    </source>
</evidence>
<keyword evidence="1" id="KW-0732">Signal</keyword>
<feature type="signal peptide" evidence="1">
    <location>
        <begin position="1"/>
        <end position="24"/>
    </location>
</feature>
<name>A0ABS5FP49_9BRAD</name>
<feature type="chain" id="PRO_5046309618" evidence="1">
    <location>
        <begin position="25"/>
        <end position="497"/>
    </location>
</feature>
<dbReference type="RefSeq" id="WP_212493591.1">
    <property type="nucleotide sequence ID" value="NZ_JAFCJH010000024.1"/>
</dbReference>
<proteinExistence type="predicted"/>
<gene>
    <name evidence="2" type="ORF">JQ615_22190</name>
</gene>
<dbReference type="EMBL" id="JAFCJH010000024">
    <property type="protein sequence ID" value="MBR0798106.1"/>
    <property type="molecule type" value="Genomic_DNA"/>
</dbReference>
<organism evidence="2 3">
    <name type="scientific">Bradyrhizobium jicamae</name>
    <dbReference type="NCBI Taxonomy" id="280332"/>
    <lineage>
        <taxon>Bacteria</taxon>
        <taxon>Pseudomonadati</taxon>
        <taxon>Pseudomonadota</taxon>
        <taxon>Alphaproteobacteria</taxon>
        <taxon>Hyphomicrobiales</taxon>
        <taxon>Nitrobacteraceae</taxon>
        <taxon>Bradyrhizobium</taxon>
    </lineage>
</organism>
<evidence type="ECO:0000256" key="1">
    <source>
        <dbReference type="SAM" id="SignalP"/>
    </source>
</evidence>
<evidence type="ECO:0000313" key="3">
    <source>
        <dbReference type="Proteomes" id="UP001315278"/>
    </source>
</evidence>
<reference evidence="3" key="1">
    <citation type="journal article" date="2021" name="ISME J.">
        <title>Evolutionary origin and ecological implication of a unique nif island in free-living Bradyrhizobium lineages.</title>
        <authorList>
            <person name="Tao J."/>
        </authorList>
    </citation>
    <scope>NUCLEOTIDE SEQUENCE [LARGE SCALE GENOMIC DNA]</scope>
    <source>
        <strain evidence="3">SZCCT0434</strain>
    </source>
</reference>
<dbReference type="Proteomes" id="UP001315278">
    <property type="component" value="Unassembled WGS sequence"/>
</dbReference>
<sequence>MGVRLPVAATTAFVFLMTNFSGFAQDTFSLERRAAAKATSRYGDVPLGAVVRTDERYNQNGLFQGPRGWAYWNYLPDPKPYQNPNLWPDQRPTYFFGQLVMPAGSSLTIRGRFPYARYFKFNLYKFERNTFVAVPGASLAGYDIEPDPGSANPYKVGADRLVPNRSYTLHVLAEEPPTNAADRPKNTVYAGRDEKEVQAGFRIYVSDKGYDGAGWGPADKPSLEGPGVTYEGKLADGTRLSGEEVVKQWGRPMGSAPPPLTVDQWYKLIDAKDNDPVLTPATAPARRDGNFELFWGMKYTLAGAFMRPAERANIKLATEMEGGGDPTTEYMVNYLSRQYGPVYVFHAKLPTFPDTFAGAKTMTEGQVTYWSVVTVASAPSGELWDGVFDMQVPVDKDGYYNIVVSRPEDRPKNATNENGIAWIDWGPGEGLSDPRDRKDWGMLLMRFMVPQKDWENSPAKITKPGTEADVMGPYYPRGYYTTKTEFEARGPLKVAPQ</sequence>
<keyword evidence="3" id="KW-1185">Reference proteome</keyword>